<dbReference type="InterPro" id="IPR025680">
    <property type="entry name" value="DddI"/>
</dbReference>
<dbReference type="EMBL" id="FNQB01000003">
    <property type="protein sequence ID" value="SDZ44501.1"/>
    <property type="molecule type" value="Genomic_DNA"/>
</dbReference>
<proteinExistence type="predicted"/>
<dbReference type="Proteomes" id="UP000199632">
    <property type="component" value="Unassembled WGS sequence"/>
</dbReference>
<keyword evidence="2" id="KW-1185">Reference proteome</keyword>
<name>A0A1H3T3S6_9ACTN</name>
<reference evidence="2" key="1">
    <citation type="submission" date="2016-10" db="EMBL/GenBank/DDBJ databases">
        <authorList>
            <person name="Varghese N."/>
            <person name="Submissions S."/>
        </authorList>
    </citation>
    <scope>NUCLEOTIDE SEQUENCE [LARGE SCALE GENOMIC DNA]</scope>
    <source>
        <strain evidence="2">DSM 44718</strain>
    </source>
</reference>
<dbReference type="STRING" id="137265.SAMN05421684_5115"/>
<evidence type="ECO:0000313" key="1">
    <source>
        <dbReference type="EMBL" id="SDZ44501.1"/>
    </source>
</evidence>
<dbReference type="OrthoDB" id="3382670at2"/>
<accession>A0A1H3T3S6</accession>
<dbReference type="AlphaFoldDB" id="A0A1H3T3S6"/>
<protein>
    <submittedName>
        <fullName evidence="1">Immunity protein Imm1</fullName>
    </submittedName>
</protein>
<evidence type="ECO:0000313" key="2">
    <source>
        <dbReference type="Proteomes" id="UP000199632"/>
    </source>
</evidence>
<gene>
    <name evidence="1" type="ORF">SAMN05421684_5115</name>
</gene>
<dbReference type="RefSeq" id="WP_090798279.1">
    <property type="nucleotide sequence ID" value="NZ_BOND01000004.1"/>
</dbReference>
<organism evidence="1 2">
    <name type="scientific">Asanoa ishikariensis</name>
    <dbReference type="NCBI Taxonomy" id="137265"/>
    <lineage>
        <taxon>Bacteria</taxon>
        <taxon>Bacillati</taxon>
        <taxon>Actinomycetota</taxon>
        <taxon>Actinomycetes</taxon>
        <taxon>Micromonosporales</taxon>
        <taxon>Micromonosporaceae</taxon>
        <taxon>Asanoa</taxon>
    </lineage>
</organism>
<dbReference type="Pfam" id="PF14430">
    <property type="entry name" value="Imm1"/>
    <property type="match status" value="1"/>
</dbReference>
<sequence>MTSSTALTEPVRLELDRWADGRASSLNRTDPTADEIEAAVRALDQRRHTELVLTGHDGQYLAVEGGAGHYLVHLGSDEHDDIIALRTPAAERGEVEVVAAGRVRRVDRRSVVDLDTALRAVRAFAIDGRPDSTLYWGSG</sequence>